<dbReference type="CDD" id="cd00063">
    <property type="entry name" value="FN3"/>
    <property type="match status" value="1"/>
</dbReference>
<name>A0A1T1D0L5_9SYNE</name>
<evidence type="ECO:0000256" key="2">
    <source>
        <dbReference type="SAM" id="Phobius"/>
    </source>
</evidence>
<dbReference type="Proteomes" id="UP000242590">
    <property type="component" value="Unassembled WGS sequence"/>
</dbReference>
<accession>A0A1T1D0L5</accession>
<protein>
    <recommendedName>
        <fullName evidence="3">Fibronectin type-III domain-containing protein</fullName>
    </recommendedName>
</protein>
<dbReference type="Gene3D" id="2.60.40.10">
    <property type="entry name" value="Immunoglobulins"/>
    <property type="match status" value="1"/>
</dbReference>
<keyword evidence="2" id="KW-1133">Transmembrane helix</keyword>
<dbReference type="Pfam" id="PF00041">
    <property type="entry name" value="fn3"/>
    <property type="match status" value="1"/>
</dbReference>
<evidence type="ECO:0000259" key="3">
    <source>
        <dbReference type="PROSITE" id="PS50853"/>
    </source>
</evidence>
<gene>
    <name evidence="4" type="ORF">BV53_05735</name>
</gene>
<organism evidence="4 5">
    <name type="scientific">Candidatus Synechococcus spongiarum LMB bulk15N</name>
    <dbReference type="NCBI Taxonomy" id="1943583"/>
    <lineage>
        <taxon>Bacteria</taxon>
        <taxon>Bacillati</taxon>
        <taxon>Cyanobacteriota</taxon>
        <taxon>Cyanophyceae</taxon>
        <taxon>Synechococcales</taxon>
        <taxon>Synechococcaceae</taxon>
        <taxon>Synechococcus</taxon>
    </lineage>
</organism>
<dbReference type="InterPro" id="IPR003961">
    <property type="entry name" value="FN3_dom"/>
</dbReference>
<evidence type="ECO:0000313" key="5">
    <source>
        <dbReference type="Proteomes" id="UP000242590"/>
    </source>
</evidence>
<dbReference type="PROSITE" id="PS50853">
    <property type="entry name" value="FN3"/>
    <property type="match status" value="1"/>
</dbReference>
<keyword evidence="2" id="KW-0812">Transmembrane</keyword>
<feature type="domain" description="Fibronectin type-III" evidence="3">
    <location>
        <begin position="146"/>
        <end position="249"/>
    </location>
</feature>
<comment type="caution">
    <text evidence="4">The sequence shown here is derived from an EMBL/GenBank/DDBJ whole genome shotgun (WGS) entry which is preliminary data.</text>
</comment>
<evidence type="ECO:0000313" key="4">
    <source>
        <dbReference type="EMBL" id="OOV34406.1"/>
    </source>
</evidence>
<feature type="transmembrane region" description="Helical" evidence="2">
    <location>
        <begin position="100"/>
        <end position="125"/>
    </location>
</feature>
<dbReference type="EMBL" id="MWLE01000080">
    <property type="protein sequence ID" value="OOV34406.1"/>
    <property type="molecule type" value="Genomic_DNA"/>
</dbReference>
<feature type="region of interest" description="Disordered" evidence="1">
    <location>
        <begin position="1"/>
        <end position="22"/>
    </location>
</feature>
<dbReference type="InterPro" id="IPR013783">
    <property type="entry name" value="Ig-like_fold"/>
</dbReference>
<evidence type="ECO:0000256" key="1">
    <source>
        <dbReference type="SAM" id="MobiDB-lite"/>
    </source>
</evidence>
<proteinExistence type="predicted"/>
<dbReference type="SUPFAM" id="SSF49265">
    <property type="entry name" value="Fibronectin type III"/>
    <property type="match status" value="1"/>
</dbReference>
<keyword evidence="2" id="KW-0472">Membrane</keyword>
<dbReference type="SMART" id="SM00060">
    <property type="entry name" value="FN3"/>
    <property type="match status" value="1"/>
</dbReference>
<reference evidence="4 5" key="1">
    <citation type="submission" date="2017-02" db="EMBL/GenBank/DDBJ databases">
        <title>Draft Genome Sequences of 'Candidatus Synechococcus spongiarum', Cyanobacterial Symbionts of the Mediterranean Sponge Aplysina aerophoba from two locations.</title>
        <authorList>
            <person name="Slaby B.M."/>
            <person name="Hentschel U."/>
        </authorList>
    </citation>
    <scope>NUCLEOTIDE SEQUENCE [LARGE SCALE GENOMIC DNA]</scope>
    <source>
        <strain evidence="4">LMB bulk15N</strain>
    </source>
</reference>
<dbReference type="AlphaFoldDB" id="A0A1T1D0L5"/>
<sequence>MKSMSEPDPKAGAIGRGSPMDRATGSIAVSEESIESVSFVTGKEYDWLRCSEVQRSGLWAKGHEVVARRSRRTATGLDLVAGSGRPELCRGRRSQACGRLLALLLGVPGLFTATPALLLGALPLFPAAPAQALPTTSYGRELSKSKPTNLGVAAGDRRLDLTWTNNAKTRDIGHKVEYKKQGEETSSWTTILTDLDDTATSYSITGLEKGTSYDVRIFVFITATGRVVDQRGQRYRGDYVTGSGTTLPATDARLSALKASSSSSAEGTSAR</sequence>
<dbReference type="InterPro" id="IPR036116">
    <property type="entry name" value="FN3_sf"/>
</dbReference>